<feature type="coiled-coil region" evidence="1">
    <location>
        <begin position="3"/>
        <end position="54"/>
    </location>
</feature>
<organism evidence="2 3">
    <name type="scientific">Perspicuibacillus lycopersici</name>
    <dbReference type="NCBI Taxonomy" id="1325689"/>
    <lineage>
        <taxon>Bacteria</taxon>
        <taxon>Bacillati</taxon>
        <taxon>Bacillota</taxon>
        <taxon>Bacilli</taxon>
        <taxon>Bacillales</taxon>
        <taxon>Bacillaceae</taxon>
        <taxon>Perspicuibacillus</taxon>
    </lineage>
</organism>
<reference evidence="2" key="1">
    <citation type="submission" date="2022-10" db="EMBL/GenBank/DDBJ databases">
        <title>Description of Fervidibacillus gen. nov. in the family Fervidibacillaceae fam. nov. with two species, Fervidibacillus albus sp. nov., and Fervidibacillus halotolerans sp. nov., isolated from tidal flat sediments.</title>
        <authorList>
            <person name="Kwon K.K."/>
            <person name="Yang S.-H."/>
        </authorList>
    </citation>
    <scope>NUCLEOTIDE SEQUENCE</scope>
    <source>
        <strain evidence="2">JCM 19140</strain>
    </source>
</reference>
<dbReference type="RefSeq" id="WP_263072581.1">
    <property type="nucleotide sequence ID" value="NZ_JAOUSF010000002.1"/>
</dbReference>
<evidence type="ECO:0000256" key="1">
    <source>
        <dbReference type="SAM" id="Coils"/>
    </source>
</evidence>
<keyword evidence="1" id="KW-0175">Coiled coil</keyword>
<accession>A0AAE3IRP4</accession>
<evidence type="ECO:0000313" key="2">
    <source>
        <dbReference type="EMBL" id="MCU9613373.1"/>
    </source>
</evidence>
<evidence type="ECO:0000313" key="3">
    <source>
        <dbReference type="Proteomes" id="UP001209318"/>
    </source>
</evidence>
<dbReference type="AlphaFoldDB" id="A0AAE3IRP4"/>
<keyword evidence="3" id="KW-1185">Reference proteome</keyword>
<protein>
    <submittedName>
        <fullName evidence="2">SE1832 family protein</fullName>
    </submittedName>
</protein>
<dbReference type="EMBL" id="JAOUSF010000002">
    <property type="protein sequence ID" value="MCU9613373.1"/>
    <property type="molecule type" value="Genomic_DNA"/>
</dbReference>
<sequence length="57" mass="6697">MTKEEIQRKIEELKSDYVRLQADLEKLTFVGGNGAQTEKVLESMEIELRELRRMLEA</sequence>
<comment type="caution">
    <text evidence="2">The sequence shown here is derived from an EMBL/GenBank/DDBJ whole genome shotgun (WGS) entry which is preliminary data.</text>
</comment>
<name>A0AAE3IRP4_9BACI</name>
<dbReference type="Proteomes" id="UP001209318">
    <property type="component" value="Unassembled WGS sequence"/>
</dbReference>
<gene>
    <name evidence="2" type="ORF">OEV98_07365</name>
</gene>
<proteinExistence type="predicted"/>
<dbReference type="InterPro" id="IPR048062">
    <property type="entry name" value="SE1832-like"/>
</dbReference>
<dbReference type="NCBIfam" id="NF040877">
    <property type="entry name" value="SE1832_fam"/>
    <property type="match status" value="1"/>
</dbReference>